<gene>
    <name evidence="1" type="ORF">S12H4_12054</name>
</gene>
<dbReference type="EMBL" id="BARW01005590">
    <property type="protein sequence ID" value="GAI81079.1"/>
    <property type="molecule type" value="Genomic_DNA"/>
</dbReference>
<proteinExistence type="predicted"/>
<dbReference type="AlphaFoldDB" id="X1TM25"/>
<evidence type="ECO:0008006" key="2">
    <source>
        <dbReference type="Google" id="ProtNLM"/>
    </source>
</evidence>
<name>X1TM25_9ZZZZ</name>
<reference evidence="1" key="1">
    <citation type="journal article" date="2014" name="Front. Microbiol.">
        <title>High frequency of phylogenetically diverse reductive dehalogenase-homologous genes in deep subseafloor sedimentary metagenomes.</title>
        <authorList>
            <person name="Kawai M."/>
            <person name="Futagami T."/>
            <person name="Toyoda A."/>
            <person name="Takaki Y."/>
            <person name="Nishi S."/>
            <person name="Hori S."/>
            <person name="Arai W."/>
            <person name="Tsubouchi T."/>
            <person name="Morono Y."/>
            <person name="Uchiyama I."/>
            <person name="Ito T."/>
            <person name="Fujiyama A."/>
            <person name="Inagaki F."/>
            <person name="Takami H."/>
        </authorList>
    </citation>
    <scope>NUCLEOTIDE SEQUENCE</scope>
    <source>
        <strain evidence="1">Expedition CK06-06</strain>
    </source>
</reference>
<evidence type="ECO:0000313" key="1">
    <source>
        <dbReference type="EMBL" id="GAI81079.1"/>
    </source>
</evidence>
<protein>
    <recommendedName>
        <fullName evidence="2">HEAT repeat domain-containing protein</fullName>
    </recommendedName>
</protein>
<comment type="caution">
    <text evidence="1">The sequence shown here is derived from an EMBL/GenBank/DDBJ whole genome shotgun (WGS) entry which is preliminary data.</text>
</comment>
<organism evidence="1">
    <name type="scientific">marine sediment metagenome</name>
    <dbReference type="NCBI Taxonomy" id="412755"/>
    <lineage>
        <taxon>unclassified sequences</taxon>
        <taxon>metagenomes</taxon>
        <taxon>ecological metagenomes</taxon>
    </lineage>
</organism>
<sequence length="109" mass="12886">MKEIQNKSLIYIIENSNDEKKRYESLKALQKDFICSNRGFIFLENLLISDLNPKIRKKAAELLAEYHFPKALHPIKWALQIDNSLNCVIKYIEIIKNYNETFLNLLDIN</sequence>
<accession>X1TM25</accession>